<dbReference type="NCBIfam" id="TIGR02033">
    <property type="entry name" value="D-hydantoinase"/>
    <property type="match status" value="1"/>
</dbReference>
<dbReference type="CDD" id="cd01314">
    <property type="entry name" value="D-HYD"/>
    <property type="match status" value="1"/>
</dbReference>
<evidence type="ECO:0000259" key="6">
    <source>
        <dbReference type="Pfam" id="PF01979"/>
    </source>
</evidence>
<dbReference type="InterPro" id="IPR032466">
    <property type="entry name" value="Metal_Hydrolase"/>
</dbReference>
<dbReference type="AlphaFoldDB" id="A0A2D1KM08"/>
<dbReference type="SUPFAM" id="SSF51338">
    <property type="entry name" value="Composite domain of metallo-dependent hydrolases"/>
    <property type="match status" value="2"/>
</dbReference>
<sequence>MSIVIKGATVVSTYGQRQMDVRIVDEKIAAVGVDIATPADTIVDARGCYLLPGFIDAHTHMELNNGPGTASTADNFTTGTIAAVAKGTTAVIDMATPDRGHSLQECLATWNNLAAGKSSSDYSYHMSLIEWNSQLAAEIPKMAAQGITSFKMYMAYDNLRTTDAEIYAAMCEIKKVHGMLGIHCENGDLVNALQAQYLANGLTAPKYHALTRPNQLEAEAINRYLTIAALADLPVNIVHLSTRESLAVVRAARARGQKVYVETCPQYLLLDDHYYELPNFEGAKYVCSPPLRSQQDEQALWQALEQGEINTISTDHCDFNFHEQKFIGKDDFTKIPGGMPGVETRPELIYTAGVTTGKISVEQFVGLLSENIARQFGMYPQKGIIQVGSDADLVIWDPQQTGVISAQTQLQNVDYSAFEGFKTKGAARAVYLRGQQVAAQGQLLVGQQGKFIARHGSDYHLK</sequence>
<feature type="modified residue" description="N6-carboxylysine" evidence="5">
    <location>
        <position position="151"/>
    </location>
</feature>
<name>A0A2D1KM08_9LACO</name>
<dbReference type="GO" id="GO:0046872">
    <property type="term" value="F:metal ion binding"/>
    <property type="evidence" value="ECO:0007669"/>
    <property type="project" value="UniProtKB-KW"/>
</dbReference>
<keyword evidence="3" id="KW-0479">Metal-binding</keyword>
<dbReference type="PANTHER" id="PTHR11647">
    <property type="entry name" value="HYDRANTOINASE/DIHYDROPYRIMIDINASE FAMILY MEMBER"/>
    <property type="match status" value="1"/>
</dbReference>
<gene>
    <name evidence="7" type="ORF">LC20004_04290</name>
</gene>
<evidence type="ECO:0000256" key="3">
    <source>
        <dbReference type="ARBA" id="ARBA00022723"/>
    </source>
</evidence>
<evidence type="ECO:0000256" key="1">
    <source>
        <dbReference type="ARBA" id="ARBA00001947"/>
    </source>
</evidence>
<organism evidence="7 8">
    <name type="scientific">Loigolactobacillus coryniformis subsp. torquens DSM 20004 = KCTC 3535</name>
    <dbReference type="NCBI Taxonomy" id="1423822"/>
    <lineage>
        <taxon>Bacteria</taxon>
        <taxon>Bacillati</taxon>
        <taxon>Bacillota</taxon>
        <taxon>Bacilli</taxon>
        <taxon>Lactobacillales</taxon>
        <taxon>Lactobacillaceae</taxon>
        <taxon>Loigolactobacillus</taxon>
    </lineage>
</organism>
<dbReference type="RefSeq" id="WP_010013221.1">
    <property type="nucleotide sequence ID" value="NZ_AEOS01000116.1"/>
</dbReference>
<evidence type="ECO:0000313" key="8">
    <source>
        <dbReference type="Proteomes" id="UP000223559"/>
    </source>
</evidence>
<dbReference type="FunFam" id="3.20.20.140:FF:000076">
    <property type="entry name" value="Dihydropyrimidinase like 2"/>
    <property type="match status" value="1"/>
</dbReference>
<proteinExistence type="inferred from homology"/>
<dbReference type="InterPro" id="IPR006680">
    <property type="entry name" value="Amidohydro-rel"/>
</dbReference>
<comment type="PTM">
    <text evidence="5">Carbamylation allows a single lysine to coordinate two divalent metal cations.</text>
</comment>
<protein>
    <submittedName>
        <fullName evidence="7">Dihydropyrimidinase</fullName>
    </submittedName>
</protein>
<dbReference type="SUPFAM" id="SSF51556">
    <property type="entry name" value="Metallo-dependent hydrolases"/>
    <property type="match status" value="1"/>
</dbReference>
<dbReference type="InterPro" id="IPR011778">
    <property type="entry name" value="Hydantoinase/dihydroPyrase"/>
</dbReference>
<dbReference type="OrthoDB" id="9765462at2"/>
<accession>A0A2D1KM08</accession>
<dbReference type="GO" id="GO:0005829">
    <property type="term" value="C:cytosol"/>
    <property type="evidence" value="ECO:0007669"/>
    <property type="project" value="TreeGrafter"/>
</dbReference>
<keyword evidence="8" id="KW-1185">Reference proteome</keyword>
<feature type="domain" description="Amidohydrolase-related" evidence="6">
    <location>
        <begin position="49"/>
        <end position="437"/>
    </location>
</feature>
<reference evidence="7 8" key="1">
    <citation type="submission" date="2016-10" db="EMBL/GenBank/DDBJ databases">
        <title>The whole genome sequencing and assembly of L. cotyniformis subsp. torquens DSM 20004 strain.</title>
        <authorList>
            <person name="Park M.-K."/>
            <person name="Lee Y.-J."/>
            <person name="Yi H."/>
            <person name="Bahn Y.-S."/>
            <person name="Kim J.F."/>
            <person name="Lee D.-W."/>
        </authorList>
    </citation>
    <scope>NUCLEOTIDE SEQUENCE [LARGE SCALE GENOMIC DNA]</scope>
    <source>
        <strain evidence="7 8">DSM 20004</strain>
    </source>
</reference>
<dbReference type="InterPro" id="IPR011059">
    <property type="entry name" value="Metal-dep_hydrolase_composite"/>
</dbReference>
<dbReference type="EMBL" id="CP017697">
    <property type="protein sequence ID" value="ATO43167.1"/>
    <property type="molecule type" value="Genomic_DNA"/>
</dbReference>
<evidence type="ECO:0000256" key="2">
    <source>
        <dbReference type="ARBA" id="ARBA00008829"/>
    </source>
</evidence>
<evidence type="ECO:0000256" key="5">
    <source>
        <dbReference type="PIRSR" id="PIRSR611778-50"/>
    </source>
</evidence>
<dbReference type="KEGG" id="lcy:LC20004_04290"/>
<dbReference type="Proteomes" id="UP000223559">
    <property type="component" value="Chromosome"/>
</dbReference>
<dbReference type="Gene3D" id="3.20.20.140">
    <property type="entry name" value="Metal-dependent hydrolases"/>
    <property type="match status" value="1"/>
</dbReference>
<evidence type="ECO:0000256" key="4">
    <source>
        <dbReference type="ARBA" id="ARBA00022801"/>
    </source>
</evidence>
<dbReference type="InterPro" id="IPR050378">
    <property type="entry name" value="Metallo-dep_Hydrolases_sf"/>
</dbReference>
<keyword evidence="4" id="KW-0378">Hydrolase</keyword>
<dbReference type="Gene3D" id="2.30.40.10">
    <property type="entry name" value="Urease, subunit C, domain 1"/>
    <property type="match status" value="1"/>
</dbReference>
<dbReference type="PANTHER" id="PTHR11647:SF1">
    <property type="entry name" value="COLLAPSIN RESPONSE MEDIATOR PROTEIN"/>
    <property type="match status" value="1"/>
</dbReference>
<comment type="cofactor">
    <cofactor evidence="1">
        <name>Zn(2+)</name>
        <dbReference type="ChEBI" id="CHEBI:29105"/>
    </cofactor>
</comment>
<evidence type="ECO:0000313" key="7">
    <source>
        <dbReference type="EMBL" id="ATO43167.1"/>
    </source>
</evidence>
<dbReference type="Pfam" id="PF01979">
    <property type="entry name" value="Amidohydro_1"/>
    <property type="match status" value="1"/>
</dbReference>
<dbReference type="GO" id="GO:0016812">
    <property type="term" value="F:hydrolase activity, acting on carbon-nitrogen (but not peptide) bonds, in cyclic amides"/>
    <property type="evidence" value="ECO:0007669"/>
    <property type="project" value="TreeGrafter"/>
</dbReference>
<comment type="similarity">
    <text evidence="2">Belongs to the metallo-dependent hydrolases superfamily. Hydantoinase/dihydropyrimidinase family.</text>
</comment>